<evidence type="ECO:0000256" key="1">
    <source>
        <dbReference type="ARBA" id="ARBA00004496"/>
    </source>
</evidence>
<dbReference type="Proteomes" id="UP000242146">
    <property type="component" value="Unassembled WGS sequence"/>
</dbReference>
<sequence>MSAPHPDQHPDQPVEDEIDEEYLNADDVEEVAAYEDGGEPMDSDEEQENPLEGYEMRPSETDENVMELADDSIQGFFAHGEPVYAVAMHPKDNTIIVTGGGDDKSYVWQAASGEKIYELDGHTDSVTAVAFSVEGDYVASAGMDGRIRVWRMDNGELCASVEGPDEVVWINWHPKGNVLLAGANDATIWMWAMPSGKFMNIFNGHSGPVTAGGFTPDGKKIVSVSEDSTMIIWDPKTAAAEFRLSSDDARFHAESITSLAINRDSTLAISGDMEGKARLINITSGSIVASLENHADSVESISFCDILPLAATGSVDGTISIWDTQTHRLRSTLQHDDAIIKVRFVKNAPYLVSCSADRTVRMWDARTAQCVKVWQGHRDAVLDIAVSDDGAGVVTASDDGHCLVFHV</sequence>
<dbReference type="InterPro" id="IPR036322">
    <property type="entry name" value="WD40_repeat_dom_sf"/>
</dbReference>
<reference evidence="7 8" key="1">
    <citation type="submission" date="2016-07" db="EMBL/GenBank/DDBJ databases">
        <title>Pervasive Adenine N6-methylation of Active Genes in Fungi.</title>
        <authorList>
            <consortium name="DOE Joint Genome Institute"/>
            <person name="Mondo S.J."/>
            <person name="Dannebaum R.O."/>
            <person name="Kuo R.C."/>
            <person name="Labutti K."/>
            <person name="Haridas S."/>
            <person name="Kuo A."/>
            <person name="Salamov A."/>
            <person name="Ahrendt S.R."/>
            <person name="Lipzen A."/>
            <person name="Sullivan W."/>
            <person name="Andreopoulos W.B."/>
            <person name="Clum A."/>
            <person name="Lindquist E."/>
            <person name="Daum C."/>
            <person name="Ramamoorthy G.K."/>
            <person name="Gryganskyi A."/>
            <person name="Culley D."/>
            <person name="Magnuson J.K."/>
            <person name="James T.Y."/>
            <person name="O'Malley M.A."/>
            <person name="Stajich J.E."/>
            <person name="Spatafora J.W."/>
            <person name="Visel A."/>
            <person name="Grigoriev I.V."/>
        </authorList>
    </citation>
    <scope>NUCLEOTIDE SEQUENCE [LARGE SCALE GENOMIC DNA]</scope>
    <source>
        <strain evidence="7 8">NRRL 3301</strain>
    </source>
</reference>
<dbReference type="SMART" id="SM00320">
    <property type="entry name" value="WD40"/>
    <property type="match status" value="8"/>
</dbReference>
<dbReference type="STRING" id="101127.A0A1X2G9M7"/>
<dbReference type="InterPro" id="IPR020472">
    <property type="entry name" value="WD40_PAC1"/>
</dbReference>
<dbReference type="GO" id="GO:0005737">
    <property type="term" value="C:cytoplasm"/>
    <property type="evidence" value="ECO:0007669"/>
    <property type="project" value="UniProtKB-SubCell"/>
</dbReference>
<name>A0A1X2G9M7_9FUNG</name>
<dbReference type="PROSITE" id="PS00678">
    <property type="entry name" value="WD_REPEATS_1"/>
    <property type="match status" value="2"/>
</dbReference>
<dbReference type="SUPFAM" id="SSF50978">
    <property type="entry name" value="WD40 repeat-like"/>
    <property type="match status" value="1"/>
</dbReference>
<comment type="caution">
    <text evidence="7">The sequence shown here is derived from an EMBL/GenBank/DDBJ whole genome shotgun (WGS) entry which is preliminary data.</text>
</comment>
<gene>
    <name evidence="7" type="ORF">DM01DRAFT_1385507</name>
</gene>
<dbReference type="InterPro" id="IPR001680">
    <property type="entry name" value="WD40_rpt"/>
</dbReference>
<keyword evidence="2" id="KW-0963">Cytoplasm</keyword>
<dbReference type="CDD" id="cd00200">
    <property type="entry name" value="WD40"/>
    <property type="match status" value="1"/>
</dbReference>
<keyword evidence="4" id="KW-0677">Repeat</keyword>
<feature type="repeat" description="WD" evidence="5">
    <location>
        <begin position="291"/>
        <end position="332"/>
    </location>
</feature>
<evidence type="ECO:0000256" key="6">
    <source>
        <dbReference type="SAM" id="MobiDB-lite"/>
    </source>
</evidence>
<feature type="repeat" description="WD" evidence="5">
    <location>
        <begin position="170"/>
        <end position="201"/>
    </location>
</feature>
<dbReference type="PROSITE" id="PS50294">
    <property type="entry name" value="WD_REPEATS_REGION"/>
    <property type="match status" value="5"/>
</dbReference>
<protein>
    <submittedName>
        <fullName evidence="7">WD40 repeat-like protein</fullName>
    </submittedName>
</protein>
<dbReference type="PRINTS" id="PR00320">
    <property type="entry name" value="GPROTEINBRPT"/>
</dbReference>
<feature type="repeat" description="WD" evidence="5">
    <location>
        <begin position="374"/>
        <end position="407"/>
    </location>
</feature>
<dbReference type="Gene3D" id="2.130.10.10">
    <property type="entry name" value="YVTN repeat-like/Quinoprotein amine dehydrogenase"/>
    <property type="match status" value="1"/>
</dbReference>
<evidence type="ECO:0000256" key="5">
    <source>
        <dbReference type="PROSITE-ProRule" id="PRU00221"/>
    </source>
</evidence>
<dbReference type="InterPro" id="IPR015943">
    <property type="entry name" value="WD40/YVTN_repeat-like_dom_sf"/>
</dbReference>
<dbReference type="AlphaFoldDB" id="A0A1X2G9M7"/>
<keyword evidence="8" id="KW-1185">Reference proteome</keyword>
<evidence type="ECO:0000313" key="8">
    <source>
        <dbReference type="Proteomes" id="UP000242146"/>
    </source>
</evidence>
<accession>A0A1X2G9M7</accession>
<dbReference type="FunFam" id="2.130.10.10:FF:000074">
    <property type="entry name" value="Angio-associated migratory cell protein-like protein"/>
    <property type="match status" value="1"/>
</dbReference>
<dbReference type="InterPro" id="IPR019775">
    <property type="entry name" value="WD40_repeat_CS"/>
</dbReference>
<dbReference type="EMBL" id="MCGT01000029">
    <property type="protein sequence ID" value="ORX48583.1"/>
    <property type="molecule type" value="Genomic_DNA"/>
</dbReference>
<dbReference type="PANTHER" id="PTHR19857:SF8">
    <property type="entry name" value="ANGIO-ASSOCIATED MIGRATORY CELL PROTEIN"/>
    <property type="match status" value="1"/>
</dbReference>
<dbReference type="OrthoDB" id="10261640at2759"/>
<feature type="repeat" description="WD" evidence="5">
    <location>
        <begin position="202"/>
        <end position="243"/>
    </location>
</feature>
<feature type="repeat" description="WD" evidence="5">
    <location>
        <begin position="76"/>
        <end position="118"/>
    </location>
</feature>
<dbReference type="PROSITE" id="PS50082">
    <property type="entry name" value="WD_REPEATS_2"/>
    <property type="match status" value="7"/>
</dbReference>
<feature type="repeat" description="WD" evidence="5">
    <location>
        <begin position="332"/>
        <end position="373"/>
    </location>
</feature>
<feature type="compositionally biased region" description="Acidic residues" evidence="6">
    <location>
        <begin position="13"/>
        <end position="49"/>
    </location>
</feature>
<evidence type="ECO:0000256" key="3">
    <source>
        <dbReference type="ARBA" id="ARBA00022574"/>
    </source>
</evidence>
<evidence type="ECO:0000313" key="7">
    <source>
        <dbReference type="EMBL" id="ORX48583.1"/>
    </source>
</evidence>
<keyword evidence="3 5" id="KW-0853">WD repeat</keyword>
<comment type="subcellular location">
    <subcellularLocation>
        <location evidence="1">Cytoplasm</location>
    </subcellularLocation>
</comment>
<feature type="region of interest" description="Disordered" evidence="6">
    <location>
        <begin position="1"/>
        <end position="51"/>
    </location>
</feature>
<evidence type="ECO:0000256" key="2">
    <source>
        <dbReference type="ARBA" id="ARBA00022490"/>
    </source>
</evidence>
<feature type="compositionally biased region" description="Basic and acidic residues" evidence="6">
    <location>
        <begin position="1"/>
        <end position="12"/>
    </location>
</feature>
<proteinExistence type="predicted"/>
<dbReference type="InterPro" id="IPR051179">
    <property type="entry name" value="WD_repeat_multifunction"/>
</dbReference>
<organism evidence="7 8">
    <name type="scientific">Hesseltinella vesiculosa</name>
    <dbReference type="NCBI Taxonomy" id="101127"/>
    <lineage>
        <taxon>Eukaryota</taxon>
        <taxon>Fungi</taxon>
        <taxon>Fungi incertae sedis</taxon>
        <taxon>Mucoromycota</taxon>
        <taxon>Mucoromycotina</taxon>
        <taxon>Mucoromycetes</taxon>
        <taxon>Mucorales</taxon>
        <taxon>Cunninghamellaceae</taxon>
        <taxon>Hesseltinella</taxon>
    </lineage>
</organism>
<dbReference type="PANTHER" id="PTHR19857">
    <property type="entry name" value="MITOCHONDRIAL DIVISION PROTEIN 1-RELATED"/>
    <property type="match status" value="1"/>
</dbReference>
<dbReference type="Pfam" id="PF00400">
    <property type="entry name" value="WD40"/>
    <property type="match status" value="7"/>
</dbReference>
<evidence type="ECO:0000256" key="4">
    <source>
        <dbReference type="ARBA" id="ARBA00022737"/>
    </source>
</evidence>
<feature type="repeat" description="WD" evidence="5">
    <location>
        <begin position="119"/>
        <end position="160"/>
    </location>
</feature>